<dbReference type="InterPro" id="IPR025252">
    <property type="entry name" value="DUF4200"/>
</dbReference>
<dbReference type="AlphaFoldDB" id="A0A8E0RPB8"/>
<keyword evidence="1 2" id="KW-0175">Coiled coil</keyword>
<feature type="coiled-coil region" evidence="2">
    <location>
        <begin position="127"/>
        <end position="164"/>
    </location>
</feature>
<keyword evidence="5" id="KW-1185">Reference proteome</keyword>
<dbReference type="GO" id="GO:0005856">
    <property type="term" value="C:cytoskeleton"/>
    <property type="evidence" value="ECO:0007669"/>
    <property type="project" value="UniProtKB-ARBA"/>
</dbReference>
<dbReference type="Proteomes" id="UP000728185">
    <property type="component" value="Unassembled WGS sequence"/>
</dbReference>
<name>A0A8E0RPB8_9TREM</name>
<evidence type="ECO:0000259" key="3">
    <source>
        <dbReference type="Pfam" id="PF13863"/>
    </source>
</evidence>
<dbReference type="EMBL" id="LUCM01010274">
    <property type="protein sequence ID" value="KAA0185709.1"/>
    <property type="molecule type" value="Genomic_DNA"/>
</dbReference>
<accession>A0A8E0RPB8</accession>
<dbReference type="PANTHER" id="PTHR21683">
    <property type="entry name" value="COILED-COIL DOMAIN-CONTAINING PROTEIN 42 LIKE-2-LIKE-RELATED"/>
    <property type="match status" value="1"/>
</dbReference>
<protein>
    <submittedName>
        <fullName evidence="4">Coiled-coil domain-containing protein 42 protein</fullName>
    </submittedName>
</protein>
<reference evidence="4" key="1">
    <citation type="submission" date="2019-05" db="EMBL/GenBank/DDBJ databases">
        <title>Annotation for the trematode Fasciolopsis buski.</title>
        <authorList>
            <person name="Choi Y.-J."/>
        </authorList>
    </citation>
    <scope>NUCLEOTIDE SEQUENCE</scope>
    <source>
        <strain evidence="4">HT</strain>
        <tissue evidence="4">Whole worm</tissue>
    </source>
</reference>
<gene>
    <name evidence="4" type="ORF">FBUS_07623</name>
</gene>
<proteinExistence type="predicted"/>
<dbReference type="Pfam" id="PF13863">
    <property type="entry name" value="DUF4200"/>
    <property type="match status" value="1"/>
</dbReference>
<feature type="domain" description="DUF4200" evidence="3">
    <location>
        <begin position="82"/>
        <end position="180"/>
    </location>
</feature>
<evidence type="ECO:0000313" key="5">
    <source>
        <dbReference type="Proteomes" id="UP000728185"/>
    </source>
</evidence>
<evidence type="ECO:0000256" key="2">
    <source>
        <dbReference type="SAM" id="Coils"/>
    </source>
</evidence>
<feature type="coiled-coil region" evidence="2">
    <location>
        <begin position="222"/>
        <end position="256"/>
    </location>
</feature>
<organism evidence="4 5">
    <name type="scientific">Fasciolopsis buskii</name>
    <dbReference type="NCBI Taxonomy" id="27845"/>
    <lineage>
        <taxon>Eukaryota</taxon>
        <taxon>Metazoa</taxon>
        <taxon>Spiralia</taxon>
        <taxon>Lophotrochozoa</taxon>
        <taxon>Platyhelminthes</taxon>
        <taxon>Trematoda</taxon>
        <taxon>Digenea</taxon>
        <taxon>Plagiorchiida</taxon>
        <taxon>Echinostomata</taxon>
        <taxon>Echinostomatoidea</taxon>
        <taxon>Fasciolidae</taxon>
        <taxon>Fasciolopsis</taxon>
    </lineage>
</organism>
<dbReference type="InterPro" id="IPR051147">
    <property type="entry name" value="CFAP_domain-containing"/>
</dbReference>
<evidence type="ECO:0000313" key="4">
    <source>
        <dbReference type="EMBL" id="KAA0185709.1"/>
    </source>
</evidence>
<dbReference type="PANTHER" id="PTHR21683:SF2">
    <property type="entry name" value="COILED-COIL DOMAIN-CONTAINING PROTEIN 42 LIKE-2-LIKE"/>
    <property type="match status" value="1"/>
</dbReference>
<dbReference type="OrthoDB" id="10264298at2759"/>
<evidence type="ECO:0000256" key="1">
    <source>
        <dbReference type="ARBA" id="ARBA00023054"/>
    </source>
</evidence>
<comment type="caution">
    <text evidence="4">The sequence shown here is derived from an EMBL/GenBank/DDBJ whole genome shotgun (WGS) entry which is preliminary data.</text>
</comment>
<sequence>MDLQKQNDDPLSQMVQNVEFSMENYLNQIFDERLLIKIPDAEDRSLTTSTKMLEKEKQLRRIHEDLLQRKDVNNVFGNISLKEFKVKMQYFEQRRQDLGKKECQLKESLIRFEKFFKENDEKKARALKKLSQERILQKQRMKEIENLISEIKVLEQKRDKLEGVVKSYTKYREFLGDVLKESEDFSEIPDFIHRYDALTANLEARSKLHSLRLEKQISHDEKLTLTNELVAMRNKLEHYQTKIRQKEQNWEHAREAAVHRISELCTIKAATQNMYKIARKYEKYGEEAHVDDVTSQLKIVSVVLFVKPPS</sequence>